<evidence type="ECO:0000313" key="4">
    <source>
        <dbReference type="Proteomes" id="UP000078492"/>
    </source>
</evidence>
<sequence>METLGQISSIADKIRTSSHPAVYALYQLVFEKSGDRTSRKQLRAFRGFSFKDTSEEFRLKLEYAAAFSVGDLISMCNILGLDYAGTKEELRLRIIRALLNIRSLVSPENDDTDVDEESEEEFKEQQRQRENNDGEINDVDASSLAISDTGSRHNEQVHPRQKESGKTKITFNFKDIEDTIRPFDRKEHYPIERWIANFEDMATVLKVTSADIHRGLARRKLKKNESIQEYYLAMRKLASQGEIEAEAVIQYVIDGISDSSSKMVLYGARSYNEFRARLRTFEKKKEILLRLRAIRRRKQ</sequence>
<proteinExistence type="predicted"/>
<dbReference type="PROSITE" id="PS50800">
    <property type="entry name" value="SAP"/>
    <property type="match status" value="1"/>
</dbReference>
<evidence type="ECO:0000259" key="2">
    <source>
        <dbReference type="PROSITE" id="PS50800"/>
    </source>
</evidence>
<evidence type="ECO:0000256" key="1">
    <source>
        <dbReference type="SAM" id="MobiDB-lite"/>
    </source>
</evidence>
<dbReference type="EMBL" id="KQ979108">
    <property type="protein sequence ID" value="KYN22610.1"/>
    <property type="molecule type" value="Genomic_DNA"/>
</dbReference>
<feature type="region of interest" description="Disordered" evidence="1">
    <location>
        <begin position="107"/>
        <end position="140"/>
    </location>
</feature>
<keyword evidence="4" id="KW-1185">Reference proteome</keyword>
<dbReference type="Proteomes" id="UP000078492">
    <property type="component" value="Unassembled WGS sequence"/>
</dbReference>
<feature type="compositionally biased region" description="Basic and acidic residues" evidence="1">
    <location>
        <begin position="123"/>
        <end position="132"/>
    </location>
</feature>
<evidence type="ECO:0000313" key="3">
    <source>
        <dbReference type="EMBL" id="KYN22610.1"/>
    </source>
</evidence>
<accession>A0A151JBZ1</accession>
<organism evidence="3 4">
    <name type="scientific">Trachymyrmex cornetzi</name>
    <dbReference type="NCBI Taxonomy" id="471704"/>
    <lineage>
        <taxon>Eukaryota</taxon>
        <taxon>Metazoa</taxon>
        <taxon>Ecdysozoa</taxon>
        <taxon>Arthropoda</taxon>
        <taxon>Hexapoda</taxon>
        <taxon>Insecta</taxon>
        <taxon>Pterygota</taxon>
        <taxon>Neoptera</taxon>
        <taxon>Endopterygota</taxon>
        <taxon>Hymenoptera</taxon>
        <taxon>Apocrita</taxon>
        <taxon>Aculeata</taxon>
        <taxon>Formicoidea</taxon>
        <taxon>Formicidae</taxon>
        <taxon>Myrmicinae</taxon>
        <taxon>Trachymyrmex</taxon>
    </lineage>
</organism>
<dbReference type="STRING" id="471704.A0A151JBZ1"/>
<feature type="domain" description="SAP" evidence="2">
    <location>
        <begin position="64"/>
        <end position="98"/>
    </location>
</feature>
<gene>
    <name evidence="3" type="ORF">ALC57_04993</name>
</gene>
<name>A0A151JBZ1_9HYME</name>
<feature type="compositionally biased region" description="Acidic residues" evidence="1">
    <location>
        <begin position="108"/>
        <end position="122"/>
    </location>
</feature>
<dbReference type="AlphaFoldDB" id="A0A151JBZ1"/>
<protein>
    <recommendedName>
        <fullName evidence="2">SAP domain-containing protein</fullName>
    </recommendedName>
</protein>
<dbReference type="InterPro" id="IPR003034">
    <property type="entry name" value="SAP_dom"/>
</dbReference>
<reference evidence="3 4" key="1">
    <citation type="submission" date="2015-09" db="EMBL/GenBank/DDBJ databases">
        <title>Trachymyrmex cornetzi WGS genome.</title>
        <authorList>
            <person name="Nygaard S."/>
            <person name="Hu H."/>
            <person name="Boomsma J."/>
            <person name="Zhang G."/>
        </authorList>
    </citation>
    <scope>NUCLEOTIDE SEQUENCE [LARGE SCALE GENOMIC DNA]</scope>
    <source>
        <strain evidence="3">Tcor2-1</strain>
        <tissue evidence="3">Whole body</tissue>
    </source>
</reference>